<gene>
    <name evidence="2" type="ORF">IPN75_18365</name>
</gene>
<comment type="caution">
    <text evidence="2">The sequence shown here is derived from an EMBL/GenBank/DDBJ whole genome shotgun (WGS) entry which is preliminary data.</text>
</comment>
<organism evidence="2 3">
    <name type="scientific">Candidatus Dechloromonas phosphorivorans</name>
    <dbReference type="NCBI Taxonomy" id="2899244"/>
    <lineage>
        <taxon>Bacteria</taxon>
        <taxon>Pseudomonadati</taxon>
        <taxon>Pseudomonadota</taxon>
        <taxon>Betaproteobacteria</taxon>
        <taxon>Rhodocyclales</taxon>
        <taxon>Azonexaceae</taxon>
        <taxon>Dechloromonas</taxon>
    </lineage>
</organism>
<name>A0A9D7QMV4_9RHOO</name>
<dbReference type="Proteomes" id="UP000808146">
    <property type="component" value="Unassembled WGS sequence"/>
</dbReference>
<feature type="region of interest" description="Disordered" evidence="1">
    <location>
        <begin position="101"/>
        <end position="150"/>
    </location>
</feature>
<evidence type="ECO:0000256" key="1">
    <source>
        <dbReference type="SAM" id="MobiDB-lite"/>
    </source>
</evidence>
<proteinExistence type="predicted"/>
<protein>
    <submittedName>
        <fullName evidence="2">GGDEF domain-containing protein</fullName>
    </submittedName>
</protein>
<dbReference type="SUPFAM" id="SSF55073">
    <property type="entry name" value="Nucleotide cyclase"/>
    <property type="match status" value="1"/>
</dbReference>
<reference evidence="2" key="1">
    <citation type="submission" date="2020-10" db="EMBL/GenBank/DDBJ databases">
        <title>Connecting structure to function with the recovery of over 1000 high-quality activated sludge metagenome-assembled genomes encoding full-length rRNA genes using long-read sequencing.</title>
        <authorList>
            <person name="Singleton C.M."/>
            <person name="Petriglieri F."/>
            <person name="Kristensen J.M."/>
            <person name="Kirkegaard R.H."/>
            <person name="Michaelsen T.Y."/>
            <person name="Andersen M.H."/>
            <person name="Karst S.M."/>
            <person name="Dueholm M.S."/>
            <person name="Nielsen P.H."/>
            <person name="Albertsen M."/>
        </authorList>
    </citation>
    <scope>NUCLEOTIDE SEQUENCE</scope>
    <source>
        <strain evidence="2">OdNE_18-Q3-R46-58_BAT3C.305</strain>
    </source>
</reference>
<dbReference type="AlphaFoldDB" id="A0A9D7QMV4"/>
<evidence type="ECO:0000313" key="2">
    <source>
        <dbReference type="EMBL" id="MBK8892188.1"/>
    </source>
</evidence>
<sequence length="193" mass="20359">NHRHGHPPYDAALVHSPPRCAGICVPPTLPRAGGDEFALILMNCSGGHACLLLERLQQGLAGSLPVSAGWRQSRCDFAGVAELHAAESLGQVLSVPMPPYSMQSARARDGSPDSPTGAVRAGGQRRARATDGPLQRAFPSPSMNGKATGSRILGRMSDQMLASLDTTRLTRIKPSLLVAHGRSLLPLATRPLH</sequence>
<accession>A0A9D7QMV4</accession>
<evidence type="ECO:0000313" key="3">
    <source>
        <dbReference type="Proteomes" id="UP000808146"/>
    </source>
</evidence>
<dbReference type="EMBL" id="JADKBR010000024">
    <property type="protein sequence ID" value="MBK8892188.1"/>
    <property type="molecule type" value="Genomic_DNA"/>
</dbReference>
<feature type="non-terminal residue" evidence="2">
    <location>
        <position position="1"/>
    </location>
</feature>
<dbReference type="InterPro" id="IPR029787">
    <property type="entry name" value="Nucleotide_cyclase"/>
</dbReference>